<dbReference type="InterPro" id="IPR014732">
    <property type="entry name" value="OMPdecase"/>
</dbReference>
<name>A0A073K3V8_LIMRT</name>
<dbReference type="InterPro" id="IPR011060">
    <property type="entry name" value="RibuloseP-bd_barrel"/>
</dbReference>
<dbReference type="PATRIC" id="fig|1598.90.peg.147"/>
<evidence type="ECO:0000256" key="1">
    <source>
        <dbReference type="ARBA" id="ARBA00002356"/>
    </source>
</evidence>
<dbReference type="InterPro" id="IPR001754">
    <property type="entry name" value="OMPdeCOase_dom"/>
</dbReference>
<dbReference type="HAMAP" id="MF_01200_B">
    <property type="entry name" value="OMPdecase_type1_B"/>
    <property type="match status" value="1"/>
</dbReference>
<evidence type="ECO:0000256" key="3">
    <source>
        <dbReference type="ARBA" id="ARBA00011738"/>
    </source>
</evidence>
<dbReference type="GO" id="GO:0044205">
    <property type="term" value="P:'de novo' UMP biosynthetic process"/>
    <property type="evidence" value="ECO:0007669"/>
    <property type="project" value="UniProtKB-UniRule"/>
</dbReference>
<sequence>MGGKILKRFVPMVAIDVATKQEAIDLFDKLMVKPQPIVKIGMELYYGLGQVIVKEAKKRGFKVFLDLKLYDIPNTVHRAMAAIGRLGIDFTTIHAAGGSEMLIAGLAGLEEGAKEAGVEPAKLLAITQLTSIDEKILHEQQHVDLSLIESVQSYARLAEKVGLAGVVCSAHEIKAIRKVTGDDFLCVTPGIRPTHAIKDDQKRVVTPAQARLDGSNAIVVGRPITQSFDPVAAYQEVQKAFLNEEEEK</sequence>
<feature type="active site" description="For OMPdecase activity" evidence="10">
    <location>
        <position position="71"/>
    </location>
</feature>
<feature type="binding site" evidence="9 11">
    <location>
        <position position="16"/>
    </location>
    <ligand>
        <name>substrate</name>
    </ligand>
</feature>
<dbReference type="InterPro" id="IPR013785">
    <property type="entry name" value="Aldolase_TIM"/>
</dbReference>
<feature type="binding site" evidence="9 11">
    <location>
        <position position="192"/>
    </location>
    <ligand>
        <name>substrate</name>
    </ligand>
</feature>
<feature type="binding site" evidence="9 11">
    <location>
        <position position="201"/>
    </location>
    <ligand>
        <name>substrate</name>
    </ligand>
</feature>
<dbReference type="SMART" id="SM00934">
    <property type="entry name" value="OMPdecase"/>
    <property type="match status" value="1"/>
</dbReference>
<feature type="active site" description="For OMPdecase activity" evidence="10">
    <location>
        <position position="68"/>
    </location>
</feature>
<evidence type="ECO:0000256" key="5">
    <source>
        <dbReference type="ARBA" id="ARBA00022975"/>
    </source>
</evidence>
<comment type="subunit">
    <text evidence="3 9">Homodimer.</text>
</comment>
<keyword evidence="4 9" id="KW-0210">Decarboxylase</keyword>
<evidence type="ECO:0000256" key="6">
    <source>
        <dbReference type="ARBA" id="ARBA00023239"/>
    </source>
</evidence>
<dbReference type="NCBIfam" id="NF001273">
    <property type="entry name" value="PRK00230.1"/>
    <property type="match status" value="1"/>
</dbReference>
<comment type="pathway">
    <text evidence="2 9 12">Pyrimidine metabolism; UMP biosynthesis via de novo pathway; UMP from orotate: step 2/2.</text>
</comment>
<dbReference type="GO" id="GO:0006207">
    <property type="term" value="P:'de novo' pyrimidine nucleobase biosynthetic process"/>
    <property type="evidence" value="ECO:0007669"/>
    <property type="project" value="InterPro"/>
</dbReference>
<dbReference type="SUPFAM" id="SSF51366">
    <property type="entry name" value="Ribulose-phoshate binding barrel"/>
    <property type="match status" value="1"/>
</dbReference>
<dbReference type="PANTHER" id="PTHR32119">
    <property type="entry name" value="OROTIDINE 5'-PHOSPHATE DECARBOXYLASE"/>
    <property type="match status" value="1"/>
</dbReference>
<dbReference type="Proteomes" id="UP000027731">
    <property type="component" value="Unassembled WGS sequence"/>
</dbReference>
<dbReference type="EC" id="4.1.1.23" evidence="9"/>
<evidence type="ECO:0000256" key="7">
    <source>
        <dbReference type="ARBA" id="ARBA00049157"/>
    </source>
</evidence>
<comment type="function">
    <text evidence="1 9">Catalyzes the decarboxylation of orotidine 5'-monophosphate (OMP) to uridine 5'-monophosphate (UMP).</text>
</comment>
<feature type="active site" description="Proton donor" evidence="9">
    <location>
        <position position="68"/>
    </location>
</feature>
<comment type="catalytic activity">
    <reaction evidence="7 9 12">
        <text>orotidine 5'-phosphate + H(+) = UMP + CO2</text>
        <dbReference type="Rhea" id="RHEA:11596"/>
        <dbReference type="ChEBI" id="CHEBI:15378"/>
        <dbReference type="ChEBI" id="CHEBI:16526"/>
        <dbReference type="ChEBI" id="CHEBI:57538"/>
        <dbReference type="ChEBI" id="CHEBI:57865"/>
        <dbReference type="EC" id="4.1.1.23"/>
    </reaction>
</comment>
<evidence type="ECO:0000256" key="2">
    <source>
        <dbReference type="ARBA" id="ARBA00004861"/>
    </source>
</evidence>
<dbReference type="Gene3D" id="3.20.20.70">
    <property type="entry name" value="Aldolase class I"/>
    <property type="match status" value="1"/>
</dbReference>
<evidence type="ECO:0000256" key="12">
    <source>
        <dbReference type="RuleBase" id="RU000512"/>
    </source>
</evidence>
<feature type="binding site" evidence="9">
    <location>
        <begin position="66"/>
        <end position="75"/>
    </location>
    <ligand>
        <name>substrate</name>
    </ligand>
</feature>
<comment type="similarity">
    <text evidence="8 9">Belongs to the OMP decarboxylase family. Type 1 subfamily.</text>
</comment>
<feature type="binding site" evidence="9 11">
    <location>
        <position position="39"/>
    </location>
    <ligand>
        <name>substrate</name>
    </ligand>
</feature>
<feature type="binding site" evidence="9 11">
    <location>
        <position position="130"/>
    </location>
    <ligand>
        <name>substrate</name>
    </ligand>
</feature>
<evidence type="ECO:0000256" key="10">
    <source>
        <dbReference type="PIRSR" id="PIRSR614732-1"/>
    </source>
</evidence>
<evidence type="ECO:0000256" key="4">
    <source>
        <dbReference type="ARBA" id="ARBA00022793"/>
    </source>
</evidence>
<evidence type="ECO:0000313" key="14">
    <source>
        <dbReference type="EMBL" id="KEK16564.1"/>
    </source>
</evidence>
<dbReference type="EMBL" id="JOSX01000004">
    <property type="protein sequence ID" value="KEK16564.1"/>
    <property type="molecule type" value="Genomic_DNA"/>
</dbReference>
<feature type="domain" description="Orotidine 5'-phosphate decarboxylase" evidence="13">
    <location>
        <begin position="10"/>
        <end position="237"/>
    </location>
</feature>
<dbReference type="GO" id="GO:0004590">
    <property type="term" value="F:orotidine-5'-phosphate decarboxylase activity"/>
    <property type="evidence" value="ECO:0007669"/>
    <property type="project" value="UniProtKB-UniRule"/>
</dbReference>
<keyword evidence="6 9" id="KW-0456">Lyase</keyword>
<dbReference type="GO" id="GO:0005829">
    <property type="term" value="C:cytosol"/>
    <property type="evidence" value="ECO:0007669"/>
    <property type="project" value="TreeGrafter"/>
</dbReference>
<feature type="binding site" evidence="9 11">
    <location>
        <position position="221"/>
    </location>
    <ligand>
        <name>substrate</name>
    </ligand>
</feature>
<organism evidence="14 15">
    <name type="scientific">Limosilactobacillus reuteri</name>
    <name type="common">Lactobacillus reuteri</name>
    <dbReference type="NCBI Taxonomy" id="1598"/>
    <lineage>
        <taxon>Bacteria</taxon>
        <taxon>Bacillati</taxon>
        <taxon>Bacillota</taxon>
        <taxon>Bacilli</taxon>
        <taxon>Lactobacillales</taxon>
        <taxon>Lactobacillaceae</taxon>
        <taxon>Limosilactobacillus</taxon>
    </lineage>
</organism>
<comment type="caution">
    <text evidence="14">The sequence shown here is derived from an EMBL/GenBank/DDBJ whole genome shotgun (WGS) entry which is preliminary data.</text>
</comment>
<feature type="binding site" evidence="9 11">
    <location>
        <position position="222"/>
    </location>
    <ligand>
        <name>substrate</name>
    </ligand>
</feature>
<feature type="active site" description="For OMPdecase activity" evidence="10">
    <location>
        <position position="66"/>
    </location>
</feature>
<evidence type="ECO:0000256" key="11">
    <source>
        <dbReference type="PIRSR" id="PIRSR614732-2"/>
    </source>
</evidence>
<evidence type="ECO:0000256" key="8">
    <source>
        <dbReference type="ARBA" id="ARBA00061012"/>
    </source>
</evidence>
<dbReference type="UniPathway" id="UPA00070">
    <property type="reaction ID" value="UER00120"/>
</dbReference>
<dbReference type="CDD" id="cd04725">
    <property type="entry name" value="OMP_decarboxylase_like"/>
    <property type="match status" value="1"/>
</dbReference>
<evidence type="ECO:0000259" key="13">
    <source>
        <dbReference type="SMART" id="SM00934"/>
    </source>
</evidence>
<dbReference type="PROSITE" id="PS00156">
    <property type="entry name" value="OMPDECASE"/>
    <property type="match status" value="1"/>
</dbReference>
<keyword evidence="5 9" id="KW-0665">Pyrimidine biosynthesis</keyword>
<evidence type="ECO:0000256" key="9">
    <source>
        <dbReference type="HAMAP-Rule" id="MF_01200"/>
    </source>
</evidence>
<reference evidence="14 15" key="1">
    <citation type="submission" date="2014-06" db="EMBL/GenBank/DDBJ databases">
        <title>Genetic determinant of reutericyclin biosynthesis of Lactobacillus reuteri.</title>
        <authorList>
            <person name="Lin X."/>
            <person name="Duar R."/>
            <person name="Walter J."/>
            <person name="Gaenzle M."/>
        </authorList>
    </citation>
    <scope>NUCLEOTIDE SEQUENCE [LARGE SCALE GENOMIC DNA]</scope>
    <source>
        <strain evidence="14 15">LTH2584</strain>
    </source>
</reference>
<dbReference type="InterPro" id="IPR018089">
    <property type="entry name" value="OMPdecase_AS"/>
</dbReference>
<accession>A0A073K3V8</accession>
<dbReference type="Pfam" id="PF00215">
    <property type="entry name" value="OMPdecase"/>
    <property type="match status" value="1"/>
</dbReference>
<dbReference type="AlphaFoldDB" id="A0A073K3V8"/>
<dbReference type="InterPro" id="IPR047596">
    <property type="entry name" value="OMPdecase_bac"/>
</dbReference>
<gene>
    <name evidence="9" type="primary">pyrF</name>
    <name evidence="14" type="ORF">LR3_10140</name>
</gene>
<dbReference type="NCBIfam" id="TIGR01740">
    <property type="entry name" value="pyrF"/>
    <property type="match status" value="1"/>
</dbReference>
<dbReference type="PANTHER" id="PTHR32119:SF2">
    <property type="entry name" value="OROTIDINE 5'-PHOSPHATE DECARBOXYLASE"/>
    <property type="match status" value="1"/>
</dbReference>
<evidence type="ECO:0000313" key="15">
    <source>
        <dbReference type="Proteomes" id="UP000027731"/>
    </source>
</evidence>
<proteinExistence type="inferred from homology"/>
<protein>
    <recommendedName>
        <fullName evidence="9">Orotidine 5'-phosphate decarboxylase</fullName>
        <ecNumber evidence="9">4.1.1.23</ecNumber>
    </recommendedName>
    <alternativeName>
        <fullName evidence="9">OMP decarboxylase</fullName>
        <shortName evidence="9">OMPDCase</shortName>
        <shortName evidence="9">OMPdecase</shortName>
    </alternativeName>
</protein>
<dbReference type="FunFam" id="3.20.20.70:FF:000015">
    <property type="entry name" value="Orotidine 5'-phosphate decarboxylase"/>
    <property type="match status" value="1"/>
</dbReference>